<keyword evidence="3 9" id="KW-0479">Metal-binding</keyword>
<evidence type="ECO:0000256" key="8">
    <source>
        <dbReference type="ARBA" id="ARBA00068193"/>
    </source>
</evidence>
<dbReference type="InterPro" id="IPR005841">
    <property type="entry name" value="Alpha-D-phosphohexomutase_SF"/>
</dbReference>
<dbReference type="AlphaFoldDB" id="A0A7X2TEJ5"/>
<name>A0A7X2TEJ5_9FIRM</name>
<reference evidence="14 15" key="1">
    <citation type="submission" date="2019-08" db="EMBL/GenBank/DDBJ databases">
        <title>In-depth cultivation of the pig gut microbiome towards novel bacterial diversity and tailored functional studies.</title>
        <authorList>
            <person name="Wylensek D."/>
            <person name="Hitch T.C.A."/>
            <person name="Clavel T."/>
        </authorList>
    </citation>
    <scope>NUCLEOTIDE SEQUENCE [LARGE SCALE GENOMIC DNA]</scope>
    <source>
        <strain evidence="14 15">Oil+RF-744-GAM-WT-6</strain>
    </source>
</reference>
<evidence type="ECO:0000256" key="9">
    <source>
        <dbReference type="HAMAP-Rule" id="MF_01554"/>
    </source>
</evidence>
<dbReference type="Pfam" id="PF02880">
    <property type="entry name" value="PGM_PMM_III"/>
    <property type="match status" value="1"/>
</dbReference>
<comment type="PTM">
    <text evidence="9">Activated by phosphorylation.</text>
</comment>
<proteinExistence type="inferred from homology"/>
<evidence type="ECO:0000259" key="11">
    <source>
        <dbReference type="Pfam" id="PF02878"/>
    </source>
</evidence>
<comment type="cofactor">
    <cofactor evidence="9">
        <name>Mg(2+)</name>
        <dbReference type="ChEBI" id="CHEBI:18420"/>
    </cofactor>
    <text evidence="9">Binds 1 Mg(2+) ion per subunit.</text>
</comment>
<dbReference type="InterPro" id="IPR036900">
    <property type="entry name" value="A-D-PHexomutase_C_sf"/>
</dbReference>
<comment type="similarity">
    <text evidence="1 9">Belongs to the phosphohexose mutase family.</text>
</comment>
<dbReference type="FunFam" id="3.30.310.50:FF:000001">
    <property type="entry name" value="Phosphoglucosamine mutase"/>
    <property type="match status" value="1"/>
</dbReference>
<evidence type="ECO:0000256" key="4">
    <source>
        <dbReference type="ARBA" id="ARBA00022842"/>
    </source>
</evidence>
<accession>A0A7X2TEJ5</accession>
<dbReference type="InterPro" id="IPR006352">
    <property type="entry name" value="GlmM_bact"/>
</dbReference>
<dbReference type="InterPro" id="IPR005843">
    <property type="entry name" value="A-D-PHexomutase_C"/>
</dbReference>
<feature type="domain" description="Alpha-D-phosphohexomutase alpha/beta/alpha" evidence="12">
    <location>
        <begin position="157"/>
        <end position="251"/>
    </location>
</feature>
<dbReference type="Gene3D" id="3.30.310.50">
    <property type="entry name" value="Alpha-D-phosphohexomutase, C-terminal domain"/>
    <property type="match status" value="1"/>
</dbReference>
<dbReference type="InterPro" id="IPR016055">
    <property type="entry name" value="A-D-PHexomutase_a/b/a-I/II/III"/>
</dbReference>
<keyword evidence="5 9" id="KW-0413">Isomerase</keyword>
<dbReference type="PANTHER" id="PTHR42946">
    <property type="entry name" value="PHOSPHOHEXOSE MUTASE"/>
    <property type="match status" value="1"/>
</dbReference>
<sequence length="445" mass="48586">MGRYFGTDGIRGRANEGLTAFKAFQVGRYLGYYFAKDGKQSILIGKDTRLSSDMLESALAAGIASEGCDAYLAGYCPTPMIAYLTRKEDFAAGAMISASHNPFYDNGIKIFSKEGIKLSADIEGLIEDYIDGLTTIEYRTDGEIGKVISYPEGIEHYLKWITTEFPVDLSGFRLAADCANGSSSFTAERALKALGADITMVNNHPDGININTECGSTHPEHFVEFMKHGNYDLGLMFDGDADRQIMVAPDGRLVDGDFVLYICGKYLRDHGKLTNNTIVTTVMANLGLFKAMEREGIQVASTQVGDKYVYEKMCSDDDQVGGEQSGHIIFKAHETTGDGLVTALVILSIMKETGKTISELMEGLRIYPQLLVNVRVTSKNDAMEDAEVRKAIEEVNAELAGNGRLLVRPSGTEPLIRVMAEAETDEICAEEVGKVADVVRRKFGA</sequence>
<dbReference type="Proteomes" id="UP000461880">
    <property type="component" value="Unassembled WGS sequence"/>
</dbReference>
<dbReference type="PANTHER" id="PTHR42946:SF1">
    <property type="entry name" value="PHOSPHOGLUCOMUTASE (ALPHA-D-GLUCOSE-1,6-BISPHOSPHATE-DEPENDENT)"/>
    <property type="match status" value="1"/>
</dbReference>
<feature type="binding site" evidence="9">
    <location>
        <position position="240"/>
    </location>
    <ligand>
        <name>Mg(2+)</name>
        <dbReference type="ChEBI" id="CHEBI:18420"/>
    </ligand>
</feature>
<feature type="binding site" evidence="9">
    <location>
        <position position="242"/>
    </location>
    <ligand>
        <name>Mg(2+)</name>
        <dbReference type="ChEBI" id="CHEBI:18420"/>
    </ligand>
</feature>
<dbReference type="GO" id="GO:0008966">
    <property type="term" value="F:phosphoglucosamine mutase activity"/>
    <property type="evidence" value="ECO:0007669"/>
    <property type="project" value="UniProtKB-UniRule"/>
</dbReference>
<dbReference type="GO" id="GO:0005975">
    <property type="term" value="P:carbohydrate metabolic process"/>
    <property type="evidence" value="ECO:0007669"/>
    <property type="project" value="InterPro"/>
</dbReference>
<feature type="domain" description="Alpha-D-phosphohexomutase C-terminal" evidence="10">
    <location>
        <begin position="371"/>
        <end position="437"/>
    </location>
</feature>
<dbReference type="Gene3D" id="3.40.120.10">
    <property type="entry name" value="Alpha-D-Glucose-1,6-Bisphosphate, subunit A, domain 3"/>
    <property type="match status" value="3"/>
</dbReference>
<evidence type="ECO:0000256" key="1">
    <source>
        <dbReference type="ARBA" id="ARBA00010231"/>
    </source>
</evidence>
<feature type="binding site" evidence="9">
    <location>
        <position position="238"/>
    </location>
    <ligand>
        <name>Mg(2+)</name>
        <dbReference type="ChEBI" id="CHEBI:18420"/>
    </ligand>
</feature>
<evidence type="ECO:0000259" key="12">
    <source>
        <dbReference type="Pfam" id="PF02879"/>
    </source>
</evidence>
<evidence type="ECO:0000313" key="14">
    <source>
        <dbReference type="EMBL" id="MSS57602.1"/>
    </source>
</evidence>
<dbReference type="CDD" id="cd05802">
    <property type="entry name" value="GlmM"/>
    <property type="match status" value="1"/>
</dbReference>
<dbReference type="GO" id="GO:0005829">
    <property type="term" value="C:cytosol"/>
    <property type="evidence" value="ECO:0007669"/>
    <property type="project" value="TreeGrafter"/>
</dbReference>
<dbReference type="FunFam" id="3.40.120.10:FF:000002">
    <property type="entry name" value="Phosphoglucosamine mutase"/>
    <property type="match status" value="1"/>
</dbReference>
<evidence type="ECO:0000256" key="3">
    <source>
        <dbReference type="ARBA" id="ARBA00022723"/>
    </source>
</evidence>
<feature type="active site" description="Phosphoserine intermediate" evidence="9">
    <location>
        <position position="99"/>
    </location>
</feature>
<dbReference type="InterPro" id="IPR005845">
    <property type="entry name" value="A-D-PHexomutase_a/b/a-II"/>
</dbReference>
<dbReference type="Pfam" id="PF00408">
    <property type="entry name" value="PGM_PMM_IV"/>
    <property type="match status" value="1"/>
</dbReference>
<organism evidence="14 15">
    <name type="scientific">Stecheria intestinalis</name>
    <dbReference type="NCBI Taxonomy" id="2606630"/>
    <lineage>
        <taxon>Bacteria</taxon>
        <taxon>Bacillati</taxon>
        <taxon>Bacillota</taxon>
        <taxon>Erysipelotrichia</taxon>
        <taxon>Erysipelotrichales</taxon>
        <taxon>Erysipelotrichaceae</taxon>
        <taxon>Stecheria</taxon>
    </lineage>
</organism>
<evidence type="ECO:0000259" key="10">
    <source>
        <dbReference type="Pfam" id="PF00408"/>
    </source>
</evidence>
<dbReference type="InterPro" id="IPR005844">
    <property type="entry name" value="A-D-PHexomutase_a/b/a-I"/>
</dbReference>
<dbReference type="HAMAP" id="MF_01554_B">
    <property type="entry name" value="GlmM_B"/>
    <property type="match status" value="1"/>
</dbReference>
<feature type="modified residue" description="Phosphoserine" evidence="9">
    <location>
        <position position="99"/>
    </location>
</feature>
<dbReference type="FunFam" id="3.40.120.10:FF:000001">
    <property type="entry name" value="Phosphoglucosamine mutase"/>
    <property type="match status" value="1"/>
</dbReference>
<dbReference type="InterPro" id="IPR005846">
    <property type="entry name" value="A-D-PHexomutase_a/b/a-III"/>
</dbReference>
<evidence type="ECO:0000259" key="13">
    <source>
        <dbReference type="Pfam" id="PF02880"/>
    </source>
</evidence>
<dbReference type="EC" id="5.4.2.10" evidence="7 9"/>
<dbReference type="InterPro" id="IPR050060">
    <property type="entry name" value="Phosphoglucosamine_mutase"/>
</dbReference>
<dbReference type="GO" id="GO:0004615">
    <property type="term" value="F:phosphomannomutase activity"/>
    <property type="evidence" value="ECO:0007669"/>
    <property type="project" value="TreeGrafter"/>
</dbReference>
<feature type="domain" description="Alpha-D-phosphohexomutase alpha/beta/alpha" evidence="11">
    <location>
        <begin position="3"/>
        <end position="132"/>
    </location>
</feature>
<evidence type="ECO:0000313" key="15">
    <source>
        <dbReference type="Proteomes" id="UP000461880"/>
    </source>
</evidence>
<keyword evidence="4 9" id="KW-0460">Magnesium</keyword>
<evidence type="ECO:0000256" key="2">
    <source>
        <dbReference type="ARBA" id="ARBA00022553"/>
    </source>
</evidence>
<dbReference type="GO" id="GO:0006048">
    <property type="term" value="P:UDP-N-acetylglucosamine biosynthetic process"/>
    <property type="evidence" value="ECO:0007669"/>
    <property type="project" value="TreeGrafter"/>
</dbReference>
<dbReference type="SUPFAM" id="SSF55957">
    <property type="entry name" value="Phosphoglucomutase, C-terminal domain"/>
    <property type="match status" value="1"/>
</dbReference>
<feature type="binding site" description="via phosphate group" evidence="9">
    <location>
        <position position="99"/>
    </location>
    <ligand>
        <name>Mg(2+)</name>
        <dbReference type="ChEBI" id="CHEBI:18420"/>
    </ligand>
</feature>
<dbReference type="Pfam" id="PF02878">
    <property type="entry name" value="PGM_PMM_I"/>
    <property type="match status" value="1"/>
</dbReference>
<dbReference type="NCBIfam" id="TIGR01455">
    <property type="entry name" value="glmM"/>
    <property type="match status" value="1"/>
</dbReference>
<dbReference type="RefSeq" id="WP_154502420.1">
    <property type="nucleotide sequence ID" value="NZ_VUMN01000002.1"/>
</dbReference>
<keyword evidence="15" id="KW-1185">Reference proteome</keyword>
<evidence type="ECO:0000256" key="6">
    <source>
        <dbReference type="ARBA" id="ARBA00050364"/>
    </source>
</evidence>
<dbReference type="GO" id="GO:0000287">
    <property type="term" value="F:magnesium ion binding"/>
    <property type="evidence" value="ECO:0007669"/>
    <property type="project" value="UniProtKB-UniRule"/>
</dbReference>
<dbReference type="GO" id="GO:0009252">
    <property type="term" value="P:peptidoglycan biosynthetic process"/>
    <property type="evidence" value="ECO:0007669"/>
    <property type="project" value="TreeGrafter"/>
</dbReference>
<dbReference type="EMBL" id="VUMN01000002">
    <property type="protein sequence ID" value="MSS57602.1"/>
    <property type="molecule type" value="Genomic_DNA"/>
</dbReference>
<dbReference type="Pfam" id="PF02879">
    <property type="entry name" value="PGM_PMM_II"/>
    <property type="match status" value="1"/>
</dbReference>
<evidence type="ECO:0000256" key="7">
    <source>
        <dbReference type="ARBA" id="ARBA00066330"/>
    </source>
</evidence>
<comment type="catalytic activity">
    <reaction evidence="6 9">
        <text>alpha-D-glucosamine 1-phosphate = D-glucosamine 6-phosphate</text>
        <dbReference type="Rhea" id="RHEA:23424"/>
        <dbReference type="ChEBI" id="CHEBI:58516"/>
        <dbReference type="ChEBI" id="CHEBI:58725"/>
        <dbReference type="EC" id="5.4.2.10"/>
    </reaction>
</comment>
<dbReference type="SUPFAM" id="SSF53738">
    <property type="entry name" value="Phosphoglucomutase, first 3 domains"/>
    <property type="match status" value="3"/>
</dbReference>
<evidence type="ECO:0000256" key="5">
    <source>
        <dbReference type="ARBA" id="ARBA00023235"/>
    </source>
</evidence>
<comment type="function">
    <text evidence="9">Catalyzes the conversion of glucosamine-6-phosphate to glucosamine-1-phosphate.</text>
</comment>
<keyword evidence="2 9" id="KW-0597">Phosphoprotein</keyword>
<feature type="domain" description="Alpha-D-phosphohexomutase alpha/beta/alpha" evidence="13">
    <location>
        <begin position="255"/>
        <end position="363"/>
    </location>
</feature>
<comment type="caution">
    <text evidence="14">The sequence shown here is derived from an EMBL/GenBank/DDBJ whole genome shotgun (WGS) entry which is preliminary data.</text>
</comment>
<protein>
    <recommendedName>
        <fullName evidence="8 9">Phosphoglucosamine mutase</fullName>
        <ecNumber evidence="7 9">5.4.2.10</ecNumber>
    </recommendedName>
</protein>
<gene>
    <name evidence="9" type="primary">glmM</name>
    <name evidence="14" type="ORF">FYJ51_01590</name>
</gene>
<dbReference type="PRINTS" id="PR00509">
    <property type="entry name" value="PGMPMM"/>
</dbReference>